<accession>A0ABQ1V6R5</accession>
<dbReference type="Pfam" id="PF13738">
    <property type="entry name" value="Pyr_redox_3"/>
    <property type="match status" value="1"/>
</dbReference>
<evidence type="ECO:0000256" key="1">
    <source>
        <dbReference type="ARBA" id="ARBA00023002"/>
    </source>
</evidence>
<dbReference type="Gene3D" id="3.50.50.60">
    <property type="entry name" value="FAD/NAD(P)-binding domain"/>
    <property type="match status" value="1"/>
</dbReference>
<protein>
    <submittedName>
        <fullName evidence="2">Monooxygenase</fullName>
    </submittedName>
</protein>
<dbReference type="PRINTS" id="PR00469">
    <property type="entry name" value="PNDRDTASEII"/>
</dbReference>
<gene>
    <name evidence="2" type="ORF">GCM10007298_40800</name>
</gene>
<dbReference type="PANTHER" id="PTHR43539:SF78">
    <property type="entry name" value="FLAVIN-CONTAINING MONOOXYGENASE"/>
    <property type="match status" value="1"/>
</dbReference>
<dbReference type="InterPro" id="IPR036188">
    <property type="entry name" value="FAD/NAD-bd_sf"/>
</dbReference>
<dbReference type="SUPFAM" id="SSF51905">
    <property type="entry name" value="FAD/NAD(P)-binding domain"/>
    <property type="match status" value="1"/>
</dbReference>
<reference evidence="3" key="1">
    <citation type="journal article" date="2019" name="Int. J. Syst. Evol. Microbiol.">
        <title>The Global Catalogue of Microorganisms (GCM) 10K type strain sequencing project: providing services to taxonomists for standard genome sequencing and annotation.</title>
        <authorList>
            <consortium name="The Broad Institute Genomics Platform"/>
            <consortium name="The Broad Institute Genome Sequencing Center for Infectious Disease"/>
            <person name="Wu L."/>
            <person name="Ma J."/>
        </authorList>
    </citation>
    <scope>NUCLEOTIDE SEQUENCE [LARGE SCALE GENOMIC DNA]</scope>
    <source>
        <strain evidence="3">CCM 7855</strain>
    </source>
</reference>
<evidence type="ECO:0000313" key="2">
    <source>
        <dbReference type="EMBL" id="GGF40902.1"/>
    </source>
</evidence>
<organism evidence="2 3">
    <name type="scientific">Williamsia phyllosphaerae</name>
    <dbReference type="NCBI Taxonomy" id="885042"/>
    <lineage>
        <taxon>Bacteria</taxon>
        <taxon>Bacillati</taxon>
        <taxon>Actinomycetota</taxon>
        <taxon>Actinomycetes</taxon>
        <taxon>Mycobacteriales</taxon>
        <taxon>Nocardiaceae</taxon>
        <taxon>Williamsia</taxon>
    </lineage>
</organism>
<comment type="caution">
    <text evidence="2">The sequence shown here is derived from an EMBL/GenBank/DDBJ whole genome shotgun (WGS) entry which is preliminary data.</text>
</comment>
<evidence type="ECO:0000313" key="3">
    <source>
        <dbReference type="Proteomes" id="UP000632454"/>
    </source>
</evidence>
<dbReference type="Proteomes" id="UP000632454">
    <property type="component" value="Unassembled WGS sequence"/>
</dbReference>
<name>A0ABQ1V6R5_9NOCA</name>
<dbReference type="PRINTS" id="PR00368">
    <property type="entry name" value="FADPNR"/>
</dbReference>
<dbReference type="PANTHER" id="PTHR43539">
    <property type="entry name" value="FLAVIN-BINDING MONOOXYGENASE-LIKE PROTEIN (AFU_ORTHOLOGUE AFUA_4G09220)"/>
    <property type="match status" value="1"/>
</dbReference>
<sequence length="352" mass="38183">MSSNATHSADVVVIGGGQAGLAAGYYLRRTGLDFVILDDNPYPGGSWQHYWQSLTLFSPAEYSSLPGWPMPPYPNGFPPATHVVDYLTRYEHRYELPIRRPVSVTEVTRTDHGFHVHSDDGGWDARRVINATGSWRQPFWPLYPGISEFAGRQLHTVDYRSPEPFAGQRVAVVGGGNSAAQIVADLSAVAEPLWCTPRPPRYLPDDVDGRVLFTVASEHAAAVAAGRPSDGGVGGLGDIVAVPSVRAARDRGQLTAHPMFTHLTAGGVVIDGVEEQVDAIIWCTGFRPALRHLHGLVRTRGDHHPVVDNHLVDDPAMMFLGYGDWTGPASATLIGVGRTARSLLAPARRRPR</sequence>
<dbReference type="RefSeq" id="WP_188492377.1">
    <property type="nucleotide sequence ID" value="NZ_BMCS01000003.1"/>
</dbReference>
<keyword evidence="2" id="KW-0503">Monooxygenase</keyword>
<dbReference type="GO" id="GO:0004497">
    <property type="term" value="F:monooxygenase activity"/>
    <property type="evidence" value="ECO:0007669"/>
    <property type="project" value="UniProtKB-KW"/>
</dbReference>
<proteinExistence type="predicted"/>
<keyword evidence="1" id="KW-0560">Oxidoreductase</keyword>
<keyword evidence="3" id="KW-1185">Reference proteome</keyword>
<dbReference type="InterPro" id="IPR050982">
    <property type="entry name" value="Auxin_biosynth/cation_transpt"/>
</dbReference>
<dbReference type="EMBL" id="BMCS01000003">
    <property type="protein sequence ID" value="GGF40902.1"/>
    <property type="molecule type" value="Genomic_DNA"/>
</dbReference>
<dbReference type="NCBIfam" id="NF040505">
    <property type="entry name" value="ArsO_flavin_mono"/>
    <property type="match status" value="1"/>
</dbReference>